<evidence type="ECO:0000259" key="1">
    <source>
        <dbReference type="SMART" id="SM00670"/>
    </source>
</evidence>
<dbReference type="InterPro" id="IPR029060">
    <property type="entry name" value="PIN-like_dom_sf"/>
</dbReference>
<dbReference type="Proteomes" id="UP000603434">
    <property type="component" value="Unassembled WGS sequence"/>
</dbReference>
<organism evidence="2 3">
    <name type="scientific">Candidatus Desulfatibia profunda</name>
    <dbReference type="NCBI Taxonomy" id="2841695"/>
    <lineage>
        <taxon>Bacteria</taxon>
        <taxon>Pseudomonadati</taxon>
        <taxon>Thermodesulfobacteriota</taxon>
        <taxon>Desulfobacteria</taxon>
        <taxon>Desulfobacterales</taxon>
        <taxon>Desulfobacterales incertae sedis</taxon>
        <taxon>Candidatus Desulfatibia</taxon>
    </lineage>
</organism>
<dbReference type="InterPro" id="IPR002716">
    <property type="entry name" value="PIN_dom"/>
</dbReference>
<protein>
    <submittedName>
        <fullName evidence="2">Putative toxin-antitoxin system toxin component, PIN family</fullName>
    </submittedName>
</protein>
<dbReference type="NCBIfam" id="TIGR00305">
    <property type="entry name" value="putative toxin-antitoxin system toxin component, PIN family"/>
    <property type="match status" value="1"/>
</dbReference>
<dbReference type="PANTHER" id="PTHR34610">
    <property type="entry name" value="SSL7007 PROTEIN"/>
    <property type="match status" value="1"/>
</dbReference>
<dbReference type="Gene3D" id="3.40.50.1010">
    <property type="entry name" value="5'-nuclease"/>
    <property type="match status" value="1"/>
</dbReference>
<dbReference type="Pfam" id="PF13470">
    <property type="entry name" value="PIN_3"/>
    <property type="match status" value="1"/>
</dbReference>
<gene>
    <name evidence="2" type="ORF">H8E23_10470</name>
</gene>
<evidence type="ECO:0000313" key="2">
    <source>
        <dbReference type="EMBL" id="MBC8361811.1"/>
    </source>
</evidence>
<reference evidence="2 3" key="1">
    <citation type="submission" date="2020-08" db="EMBL/GenBank/DDBJ databases">
        <title>Bridging the membrane lipid divide: bacteria of the FCB group superphylum have the potential to synthesize archaeal ether lipids.</title>
        <authorList>
            <person name="Villanueva L."/>
            <person name="Von Meijenfeldt F.A.B."/>
            <person name="Westbye A.B."/>
            <person name="Yadav S."/>
            <person name="Hopmans E.C."/>
            <person name="Dutilh B.E."/>
            <person name="Sinninghe Damste J.S."/>
        </authorList>
    </citation>
    <scope>NUCLEOTIDE SEQUENCE [LARGE SCALE GENOMIC DNA]</scope>
    <source>
        <strain evidence="2">NIOZ-UU30</strain>
    </source>
</reference>
<evidence type="ECO:0000313" key="3">
    <source>
        <dbReference type="Proteomes" id="UP000603434"/>
    </source>
</evidence>
<feature type="domain" description="PIN" evidence="1">
    <location>
        <begin position="1"/>
        <end position="113"/>
    </location>
</feature>
<dbReference type="PANTHER" id="PTHR34610:SF4">
    <property type="entry name" value="SLL8027 PROTEIN"/>
    <property type="match status" value="1"/>
</dbReference>
<dbReference type="SUPFAM" id="SSF88723">
    <property type="entry name" value="PIN domain-like"/>
    <property type="match status" value="1"/>
</dbReference>
<dbReference type="InterPro" id="IPR002850">
    <property type="entry name" value="PIN_toxin-like"/>
</dbReference>
<proteinExistence type="predicted"/>
<sequence length="133" mass="14831">MRVVLDTNVFISGIFFSGPPYQILKAWRKRDLEIVISLEILDEYYRVGEELSAQFPEADLNPILDLVTTKAELVEAAPLDEAVCDDPENDKFFACAIAGGADLIISGDKHLLKMSGYQGIKVVKPRQFVDEVL</sequence>
<dbReference type="EMBL" id="JACNJH010000153">
    <property type="protein sequence ID" value="MBC8361811.1"/>
    <property type="molecule type" value="Genomic_DNA"/>
</dbReference>
<comment type="caution">
    <text evidence="2">The sequence shown here is derived from an EMBL/GenBank/DDBJ whole genome shotgun (WGS) entry which is preliminary data.</text>
</comment>
<accession>A0A8J6NRK8</accession>
<dbReference type="SMART" id="SM00670">
    <property type="entry name" value="PINc"/>
    <property type="match status" value="1"/>
</dbReference>
<dbReference type="AlphaFoldDB" id="A0A8J6NRK8"/>
<name>A0A8J6NRK8_9BACT</name>